<dbReference type="Proteomes" id="UP000259030">
    <property type="component" value="Plasmid pDFI3"/>
</dbReference>
<keyword evidence="3" id="KW-1185">Reference proteome</keyword>
<protein>
    <submittedName>
        <fullName evidence="2">Uncharacterized protein</fullName>
    </submittedName>
</protein>
<sequence>MTPLPSVDLNESLQLHAAPGGIMLQDHRGALPEGPHDALDVLTLLDTHVPGWDRGAPVRQTLTAWLRDPSPRHAEAAQDAVLADHHAHFPLTARIQACPPLRQELIAQIQMDNPASATLRFQATLTGACLAWGVLPDPAALHALATQALRFRQASAVQRTWDAAAPDPDVQRALKALHHDPAFVALLQHVAVHAGDHRHALHALIGGWLLASGYPRTVWVDAAAGALTFHAQHPQPGDPRPATPAAPGA</sequence>
<dbReference type="EMBL" id="CP021084">
    <property type="protein sequence ID" value="ASN83361.1"/>
    <property type="molecule type" value="Genomic_DNA"/>
</dbReference>
<feature type="region of interest" description="Disordered" evidence="1">
    <location>
        <begin position="230"/>
        <end position="249"/>
    </location>
</feature>
<reference evidence="2 3" key="1">
    <citation type="submission" date="2017-05" db="EMBL/GenBank/DDBJ databases">
        <title>The complete genome sequence of Deinococcus ficus isolated from the rhizosphere of the Ficus religiosa L. in Taiwan.</title>
        <authorList>
            <person name="Wu K.-M."/>
            <person name="Liao T.-L."/>
            <person name="Liu Y.-M."/>
            <person name="Young C.-C."/>
            <person name="Tsai S.-F."/>
        </authorList>
    </citation>
    <scope>NUCLEOTIDE SEQUENCE [LARGE SCALE GENOMIC DNA]</scope>
    <source>
        <strain evidence="2 3">CC-FR2-10</strain>
        <plasmid evidence="3">pdfi3</plasmid>
    </source>
</reference>
<accession>A0A221T3B1</accession>
<geneLocation type="plasmid" evidence="3">
    <name>pdfi3</name>
</geneLocation>
<dbReference type="AlphaFoldDB" id="A0A221T3B1"/>
<evidence type="ECO:0000313" key="3">
    <source>
        <dbReference type="Proteomes" id="UP000259030"/>
    </source>
</evidence>
<proteinExistence type="predicted"/>
<evidence type="ECO:0000313" key="2">
    <source>
        <dbReference type="EMBL" id="ASN83361.1"/>
    </source>
</evidence>
<dbReference type="KEGG" id="dfc:DFI_19375"/>
<keyword evidence="2" id="KW-0614">Plasmid</keyword>
<gene>
    <name evidence="2" type="ORF">DFI_19375</name>
</gene>
<organism evidence="2 3">
    <name type="scientific">Deinococcus ficus</name>
    <dbReference type="NCBI Taxonomy" id="317577"/>
    <lineage>
        <taxon>Bacteria</taxon>
        <taxon>Thermotogati</taxon>
        <taxon>Deinococcota</taxon>
        <taxon>Deinococci</taxon>
        <taxon>Deinococcales</taxon>
        <taxon>Deinococcaceae</taxon>
        <taxon>Deinococcus</taxon>
    </lineage>
</organism>
<feature type="compositionally biased region" description="Pro residues" evidence="1">
    <location>
        <begin position="236"/>
        <end position="249"/>
    </location>
</feature>
<evidence type="ECO:0000256" key="1">
    <source>
        <dbReference type="SAM" id="MobiDB-lite"/>
    </source>
</evidence>
<name>A0A221T3B1_9DEIO</name>
<dbReference type="RefSeq" id="WP_118376056.1">
    <property type="nucleotide sequence ID" value="NZ_CP021084.1"/>
</dbReference>